<keyword evidence="8" id="KW-1185">Reference proteome</keyword>
<comment type="caution">
    <text evidence="7">The sequence shown here is derived from an EMBL/GenBank/DDBJ whole genome shotgun (WGS) entry which is preliminary data.</text>
</comment>
<proteinExistence type="predicted"/>
<evidence type="ECO:0000256" key="5">
    <source>
        <dbReference type="ARBA" id="ARBA00023163"/>
    </source>
</evidence>
<dbReference type="GO" id="GO:0006950">
    <property type="term" value="P:response to stress"/>
    <property type="evidence" value="ECO:0007669"/>
    <property type="project" value="TreeGrafter"/>
</dbReference>
<dbReference type="InterPro" id="IPR036390">
    <property type="entry name" value="WH_DNA-bd_sf"/>
</dbReference>
<dbReference type="PANTHER" id="PTHR33164:SF5">
    <property type="entry name" value="ORGANIC HYDROPEROXIDE RESISTANCE TRANSCRIPTIONAL REGULATOR"/>
    <property type="match status" value="1"/>
</dbReference>
<dbReference type="Pfam" id="PF22381">
    <property type="entry name" value="Staph_reg_Sar_Rot"/>
    <property type="match status" value="1"/>
</dbReference>
<comment type="subcellular location">
    <subcellularLocation>
        <location evidence="1">Cytoplasm</location>
    </subcellularLocation>
</comment>
<feature type="domain" description="HTH marR-type" evidence="6">
    <location>
        <begin position="10"/>
        <end position="145"/>
    </location>
</feature>
<keyword evidence="3" id="KW-0805">Transcription regulation</keyword>
<dbReference type="AlphaFoldDB" id="A0A9X2FLD3"/>
<keyword evidence="4" id="KW-0238">DNA-binding</keyword>
<dbReference type="RefSeq" id="WP_253361232.1">
    <property type="nucleotide sequence ID" value="NZ_JAIULA010000017.1"/>
</dbReference>
<dbReference type="InterPro" id="IPR036388">
    <property type="entry name" value="WH-like_DNA-bd_sf"/>
</dbReference>
<dbReference type="PROSITE" id="PS50995">
    <property type="entry name" value="HTH_MARR_2"/>
    <property type="match status" value="1"/>
</dbReference>
<dbReference type="GO" id="GO:0003700">
    <property type="term" value="F:DNA-binding transcription factor activity"/>
    <property type="evidence" value="ECO:0007669"/>
    <property type="project" value="InterPro"/>
</dbReference>
<dbReference type="SMART" id="SM00347">
    <property type="entry name" value="HTH_MARR"/>
    <property type="match status" value="1"/>
</dbReference>
<evidence type="ECO:0000256" key="3">
    <source>
        <dbReference type="ARBA" id="ARBA00023015"/>
    </source>
</evidence>
<name>A0A9X2FLD3_9LACO</name>
<protein>
    <submittedName>
        <fullName evidence="7">MarR family transcriptional regulator</fullName>
    </submittedName>
</protein>
<organism evidence="7 8">
    <name type="scientific">Ligilactobacillus ubinensis</name>
    <dbReference type="NCBI Taxonomy" id="2876789"/>
    <lineage>
        <taxon>Bacteria</taxon>
        <taxon>Bacillati</taxon>
        <taxon>Bacillota</taxon>
        <taxon>Bacilli</taxon>
        <taxon>Lactobacillales</taxon>
        <taxon>Lactobacillaceae</taxon>
        <taxon>Ligilactobacillus</taxon>
    </lineage>
</organism>
<gene>
    <name evidence="7" type="ORF">LB941_08685</name>
</gene>
<dbReference type="PANTHER" id="PTHR33164">
    <property type="entry name" value="TRANSCRIPTIONAL REGULATOR, MARR FAMILY"/>
    <property type="match status" value="1"/>
</dbReference>
<accession>A0A9X2FLD3</accession>
<keyword evidence="5" id="KW-0804">Transcription</keyword>
<sequence length="160" mass="19212">MIDHKPYRLEDELCFAIYSAQKNYNKFYSESLKKFKLTYSQYITLLVLWEEKKPMMIKELGERLGLDTGTLTPLLKRMEKDEWVTREHIREDGRRVYITLTTKAIENEKAVKDAVQSCFSYMDMTKEEYDMNVNRLKSISNRLATNNERLEEKFDRFPKL</sequence>
<evidence type="ECO:0000259" key="6">
    <source>
        <dbReference type="PROSITE" id="PS50995"/>
    </source>
</evidence>
<evidence type="ECO:0000256" key="2">
    <source>
        <dbReference type="ARBA" id="ARBA00022490"/>
    </source>
</evidence>
<dbReference type="Proteomes" id="UP001139006">
    <property type="component" value="Unassembled WGS sequence"/>
</dbReference>
<evidence type="ECO:0000256" key="1">
    <source>
        <dbReference type="ARBA" id="ARBA00004496"/>
    </source>
</evidence>
<dbReference type="EMBL" id="JAIULA010000017">
    <property type="protein sequence ID" value="MCP0887410.1"/>
    <property type="molecule type" value="Genomic_DNA"/>
</dbReference>
<keyword evidence="2" id="KW-0963">Cytoplasm</keyword>
<dbReference type="Gene3D" id="1.10.10.10">
    <property type="entry name" value="Winged helix-like DNA-binding domain superfamily/Winged helix DNA-binding domain"/>
    <property type="match status" value="1"/>
</dbReference>
<dbReference type="SUPFAM" id="SSF46785">
    <property type="entry name" value="Winged helix' DNA-binding domain"/>
    <property type="match status" value="1"/>
</dbReference>
<dbReference type="InterPro" id="IPR055166">
    <property type="entry name" value="Transc_reg_Sar_Rot_HTH"/>
</dbReference>
<evidence type="ECO:0000313" key="8">
    <source>
        <dbReference type="Proteomes" id="UP001139006"/>
    </source>
</evidence>
<evidence type="ECO:0000313" key="7">
    <source>
        <dbReference type="EMBL" id="MCP0887410.1"/>
    </source>
</evidence>
<dbReference type="GO" id="GO:0005737">
    <property type="term" value="C:cytoplasm"/>
    <property type="evidence" value="ECO:0007669"/>
    <property type="project" value="UniProtKB-SubCell"/>
</dbReference>
<dbReference type="InterPro" id="IPR039422">
    <property type="entry name" value="MarR/SlyA-like"/>
</dbReference>
<reference evidence="7 8" key="1">
    <citation type="journal article" date="2023" name="Int. J. Syst. Evol. Microbiol.">
        <title>Ligilactobacillus ubinensis sp. nov., a novel species isolated from the wild ferment of a durian fruit (Durio zibethinus).</title>
        <authorList>
            <person name="Heng Y.C."/>
            <person name="Menon N."/>
            <person name="Chen B."/>
            <person name="Loo B.Z.L."/>
            <person name="Wong G.W.J."/>
            <person name="Lim A.C.H."/>
            <person name="Silvaraju S."/>
            <person name="Kittelmann S."/>
        </authorList>
    </citation>
    <scope>NUCLEOTIDE SEQUENCE [LARGE SCALE GENOMIC DNA]</scope>
    <source>
        <strain evidence="7 8">WILCCON 0076</strain>
    </source>
</reference>
<dbReference type="InterPro" id="IPR000835">
    <property type="entry name" value="HTH_MarR-typ"/>
</dbReference>
<dbReference type="GO" id="GO:0003677">
    <property type="term" value="F:DNA binding"/>
    <property type="evidence" value="ECO:0007669"/>
    <property type="project" value="UniProtKB-KW"/>
</dbReference>
<evidence type="ECO:0000256" key="4">
    <source>
        <dbReference type="ARBA" id="ARBA00023125"/>
    </source>
</evidence>